<feature type="transmembrane region" description="Helical" evidence="10">
    <location>
        <begin position="307"/>
        <end position="332"/>
    </location>
</feature>
<evidence type="ECO:0000256" key="5">
    <source>
        <dbReference type="ARBA" id="ARBA00022692"/>
    </source>
</evidence>
<feature type="transmembrane region" description="Helical" evidence="10">
    <location>
        <begin position="105"/>
        <end position="129"/>
    </location>
</feature>
<comment type="caution">
    <text evidence="12">The sequence shown here is derived from an EMBL/GenBank/DDBJ whole genome shotgun (WGS) entry which is preliminary data.</text>
</comment>
<reference evidence="12 13" key="1">
    <citation type="submission" date="2017-11" db="EMBL/GenBank/DDBJ databases">
        <title>Evolution of Phototrophy in the Chloroflexi Phylum Driven by Horizontal Gene Transfer.</title>
        <authorList>
            <person name="Ward L.M."/>
            <person name="Hemp J."/>
            <person name="Shih P.M."/>
            <person name="Mcglynn S.E."/>
            <person name="Fischer W."/>
        </authorList>
    </citation>
    <scope>NUCLEOTIDE SEQUENCE [LARGE SCALE GENOMIC DNA]</scope>
    <source>
        <strain evidence="12">JP3_7</strain>
    </source>
</reference>
<keyword evidence="5 10" id="KW-0812">Transmembrane</keyword>
<keyword evidence="9 10" id="KW-0472">Membrane</keyword>
<accession>A0A2M8QE39</accession>
<evidence type="ECO:0000256" key="3">
    <source>
        <dbReference type="ARBA" id="ARBA00007931"/>
    </source>
</evidence>
<dbReference type="GO" id="GO:0008233">
    <property type="term" value="F:peptidase activity"/>
    <property type="evidence" value="ECO:0007669"/>
    <property type="project" value="UniProtKB-KW"/>
</dbReference>
<evidence type="ECO:0000256" key="2">
    <source>
        <dbReference type="ARBA" id="ARBA00004141"/>
    </source>
</evidence>
<evidence type="ECO:0000313" key="12">
    <source>
        <dbReference type="EMBL" id="PJF48067.1"/>
    </source>
</evidence>
<dbReference type="InterPro" id="IPR008915">
    <property type="entry name" value="Peptidase_M50"/>
</dbReference>
<comment type="subcellular location">
    <subcellularLocation>
        <location evidence="2">Membrane</location>
        <topology evidence="2">Multi-pass membrane protein</topology>
    </subcellularLocation>
</comment>
<dbReference type="PANTHER" id="PTHR31412">
    <property type="entry name" value="ZINC METALLOPROTEASE EGY1"/>
    <property type="match status" value="1"/>
</dbReference>
<evidence type="ECO:0000259" key="11">
    <source>
        <dbReference type="Pfam" id="PF02163"/>
    </source>
</evidence>
<dbReference type="InterPro" id="IPR044838">
    <property type="entry name" value="EGY1-like"/>
</dbReference>
<keyword evidence="8 10" id="KW-1133">Transmembrane helix</keyword>
<evidence type="ECO:0000313" key="13">
    <source>
        <dbReference type="Proteomes" id="UP000230790"/>
    </source>
</evidence>
<feature type="transmembrane region" description="Helical" evidence="10">
    <location>
        <begin position="270"/>
        <end position="287"/>
    </location>
</feature>
<feature type="transmembrane region" description="Helical" evidence="10">
    <location>
        <begin position="177"/>
        <end position="195"/>
    </location>
</feature>
<keyword evidence="7" id="KW-0809">Transit peptide</keyword>
<evidence type="ECO:0000256" key="6">
    <source>
        <dbReference type="ARBA" id="ARBA00022801"/>
    </source>
</evidence>
<evidence type="ECO:0000256" key="7">
    <source>
        <dbReference type="ARBA" id="ARBA00022946"/>
    </source>
</evidence>
<feature type="transmembrane region" description="Helical" evidence="10">
    <location>
        <begin position="215"/>
        <end position="234"/>
    </location>
</feature>
<feature type="transmembrane region" description="Helical" evidence="10">
    <location>
        <begin position="135"/>
        <end position="157"/>
    </location>
</feature>
<evidence type="ECO:0000256" key="1">
    <source>
        <dbReference type="ARBA" id="ARBA00001947"/>
    </source>
</evidence>
<dbReference type="GO" id="GO:0016020">
    <property type="term" value="C:membrane"/>
    <property type="evidence" value="ECO:0007669"/>
    <property type="project" value="UniProtKB-SubCell"/>
</dbReference>
<dbReference type="AlphaFoldDB" id="A0A2M8QE39"/>
<dbReference type="GO" id="GO:0006508">
    <property type="term" value="P:proteolysis"/>
    <property type="evidence" value="ECO:0007669"/>
    <property type="project" value="UniProtKB-KW"/>
</dbReference>
<dbReference type="Pfam" id="PF02163">
    <property type="entry name" value="Peptidase_M50"/>
    <property type="match status" value="1"/>
</dbReference>
<evidence type="ECO:0000256" key="10">
    <source>
        <dbReference type="SAM" id="Phobius"/>
    </source>
</evidence>
<dbReference type="Proteomes" id="UP000230790">
    <property type="component" value="Unassembled WGS sequence"/>
</dbReference>
<feature type="transmembrane region" description="Helical" evidence="10">
    <location>
        <begin position="246"/>
        <end position="264"/>
    </location>
</feature>
<evidence type="ECO:0000256" key="9">
    <source>
        <dbReference type="ARBA" id="ARBA00023136"/>
    </source>
</evidence>
<name>A0A2M8QE39_9CHLR</name>
<dbReference type="CDD" id="cd06160">
    <property type="entry name" value="S2P-M50_like_2"/>
    <property type="match status" value="1"/>
</dbReference>
<evidence type="ECO:0000256" key="8">
    <source>
        <dbReference type="ARBA" id="ARBA00022989"/>
    </source>
</evidence>
<comment type="cofactor">
    <cofactor evidence="1">
        <name>Zn(2+)</name>
        <dbReference type="ChEBI" id="CHEBI:29105"/>
    </cofactor>
</comment>
<proteinExistence type="inferred from homology"/>
<organism evidence="12 13">
    <name type="scientific">Candidatus Thermofonsia Clade 3 bacterium</name>
    <dbReference type="NCBI Taxonomy" id="2364212"/>
    <lineage>
        <taxon>Bacteria</taxon>
        <taxon>Bacillati</taxon>
        <taxon>Chloroflexota</taxon>
        <taxon>Candidatus Thermofontia</taxon>
        <taxon>Candidatus Thermofonsia Clade 3</taxon>
    </lineage>
</organism>
<evidence type="ECO:0000256" key="4">
    <source>
        <dbReference type="ARBA" id="ARBA00022670"/>
    </source>
</evidence>
<comment type="similarity">
    <text evidence="3">Belongs to the peptidase M50B family.</text>
</comment>
<feature type="transmembrane region" description="Helical" evidence="10">
    <location>
        <begin position="352"/>
        <end position="371"/>
    </location>
</feature>
<dbReference type="PANTHER" id="PTHR31412:SF0">
    <property type="entry name" value="ZINC METALLOPROTEASE EGY1, CHLOROPLASTIC-RELATED"/>
    <property type="match status" value="1"/>
</dbReference>
<sequence length="374" mass="40500">MDELKIYVADAASDRLPHGNETLMLLRARVAEVMIIEETQELAAGQAVAFKGRLRIGAQEAFERLKARFTDLGYVPLLRESDSGERQEVMALKGSLQTLLTQRPWVNLLLFLATVFTTTLFGGMFAAALTPGGDLSLPSILESGVPFSLTLLAILAVHELGHYVQARRHGVPVTLPYFIPVPLPGTLGTFGAFIQMRGAVENRRALFDVGMGGPIAGLLVAVPLFVVGLALATLSQDPPPPTRSYLITLLIVLFRPEALDYGIIMNPVLLAARFGLVITALNLLPVGQLDGGHIAYAALGRQWARRVGLVTVAIMAVLGLTVSPTWLIWMAFAVFSGLNHAQPLNDITPLDLRRNAAFIGAFVLFLSIFTLRPF</sequence>
<protein>
    <submittedName>
        <fullName evidence="12">Site-2 protease family protein</fullName>
    </submittedName>
</protein>
<feature type="domain" description="Peptidase M50" evidence="11">
    <location>
        <begin position="147"/>
        <end position="311"/>
    </location>
</feature>
<keyword evidence="6" id="KW-0378">Hydrolase</keyword>
<keyword evidence="4 12" id="KW-0645">Protease</keyword>
<gene>
    <name evidence="12" type="ORF">CUN48_05360</name>
</gene>
<dbReference type="EMBL" id="PGTN01000025">
    <property type="protein sequence ID" value="PJF48067.1"/>
    <property type="molecule type" value="Genomic_DNA"/>
</dbReference>